<evidence type="ECO:0000313" key="3">
    <source>
        <dbReference type="Proteomes" id="UP001240171"/>
    </source>
</evidence>
<dbReference type="Proteomes" id="UP001240171">
    <property type="component" value="Unassembled WGS sequence"/>
</dbReference>
<dbReference type="RefSeq" id="WP_305024094.1">
    <property type="nucleotide sequence ID" value="NZ_JAUQTB010000005.1"/>
</dbReference>
<proteinExistence type="predicted"/>
<comment type="caution">
    <text evidence="2">The sequence shown here is derived from an EMBL/GenBank/DDBJ whole genome shotgun (WGS) entry which is preliminary data.</text>
</comment>
<dbReference type="EMBL" id="JAUQTB010000005">
    <property type="protein sequence ID" value="MDO7906889.1"/>
    <property type="molecule type" value="Genomic_DNA"/>
</dbReference>
<dbReference type="Pfam" id="PF14209">
    <property type="entry name" value="DUF4321"/>
    <property type="match status" value="1"/>
</dbReference>
<protein>
    <submittedName>
        <fullName evidence="2">DUF4321 domain-containing protein</fullName>
    </submittedName>
</protein>
<keyword evidence="1" id="KW-0812">Transmembrane</keyword>
<keyword evidence="3" id="KW-1185">Reference proteome</keyword>
<evidence type="ECO:0000256" key="1">
    <source>
        <dbReference type="SAM" id="Phobius"/>
    </source>
</evidence>
<gene>
    <name evidence="2" type="ORF">Q5741_10725</name>
</gene>
<reference evidence="2 3" key="1">
    <citation type="submission" date="2023-07" db="EMBL/GenBank/DDBJ databases">
        <title>Paenibacillus sp. JX-17 nov. isolated from soil.</title>
        <authorList>
            <person name="Wan Y."/>
            <person name="Liu B."/>
        </authorList>
    </citation>
    <scope>NUCLEOTIDE SEQUENCE [LARGE SCALE GENOMIC DNA]</scope>
    <source>
        <strain evidence="2 3">JX-17</strain>
    </source>
</reference>
<organism evidence="2 3">
    <name type="scientific">Paenibacillus lacisoli</name>
    <dbReference type="NCBI Taxonomy" id="3064525"/>
    <lineage>
        <taxon>Bacteria</taxon>
        <taxon>Bacillati</taxon>
        <taxon>Bacillota</taxon>
        <taxon>Bacilli</taxon>
        <taxon>Bacillales</taxon>
        <taxon>Paenibacillaceae</taxon>
        <taxon>Paenibacillus</taxon>
    </lineage>
</organism>
<sequence length="80" mass="9106">MKKNAGMFILFLVLGWLIGAWIAKALEPVHSLSFLTHATMISWSPKANLDIISYNLTIQLKLSLLSLIGMITAIWLYRRF</sequence>
<keyword evidence="1" id="KW-0472">Membrane</keyword>
<dbReference type="InterPro" id="IPR025470">
    <property type="entry name" value="DUF4321"/>
</dbReference>
<feature type="transmembrane region" description="Helical" evidence="1">
    <location>
        <begin position="58"/>
        <end position="77"/>
    </location>
</feature>
<accession>A0ABT9CCA0</accession>
<name>A0ABT9CCA0_9BACL</name>
<evidence type="ECO:0000313" key="2">
    <source>
        <dbReference type="EMBL" id="MDO7906889.1"/>
    </source>
</evidence>
<keyword evidence="1" id="KW-1133">Transmembrane helix</keyword>